<keyword evidence="4" id="KW-1185">Reference proteome</keyword>
<gene>
    <name evidence="3" type="ORF">J4G78_17635</name>
</gene>
<feature type="domain" description="Alpha/beta hydrolase fold-3" evidence="2">
    <location>
        <begin position="91"/>
        <end position="294"/>
    </location>
</feature>
<dbReference type="PANTHER" id="PTHR48081">
    <property type="entry name" value="AB HYDROLASE SUPERFAMILY PROTEIN C4A8.06C"/>
    <property type="match status" value="1"/>
</dbReference>
<proteinExistence type="predicted"/>
<sequence length="322" mass="34380">MQQYGEVRMTTAFVRPDTQAMLAMLEQAMEVPMNEMEPAAAREVYVGMRFLVDAEPTELAVVKDLTCPGPAGDIKLRYYDKRENREKGPAIIFYHGGGFVIGDLESHHPYCTEMAAQMDLPLIAVDYRLAPEAPFPAAPDDCEAATRWIAENAKSALGIEIDGLIPCGDSAGGNLAIVVAQDLAKKNAATPVIAQVPIYPAVDSTAAGGSMDEFAEGFLLTKDSMDYFHKHYAGVAGDARCDPIHGDLANSPPTVLITGGLDPLRDQGRSYAAKLVEAGVPVTFMEAKGNVHGLICLRKGIPSSQQDVDGICNALKATLAAL</sequence>
<accession>A0ABX7T332</accession>
<dbReference type="PANTHER" id="PTHR48081:SF8">
    <property type="entry name" value="ALPHA_BETA HYDROLASE FOLD-3 DOMAIN-CONTAINING PROTEIN-RELATED"/>
    <property type="match status" value="1"/>
</dbReference>
<dbReference type="Gene3D" id="3.40.50.1820">
    <property type="entry name" value="alpha/beta hydrolase"/>
    <property type="match status" value="1"/>
</dbReference>
<organism evidence="3 4">
    <name type="scientific">Parasphingorhabdus cellanae</name>
    <dbReference type="NCBI Taxonomy" id="2806553"/>
    <lineage>
        <taxon>Bacteria</taxon>
        <taxon>Pseudomonadati</taxon>
        <taxon>Pseudomonadota</taxon>
        <taxon>Alphaproteobacteria</taxon>
        <taxon>Sphingomonadales</taxon>
        <taxon>Sphingomonadaceae</taxon>
        <taxon>Parasphingorhabdus</taxon>
    </lineage>
</organism>
<name>A0ABX7T332_9SPHN</name>
<protein>
    <submittedName>
        <fullName evidence="3">Alpha/beta hydrolase</fullName>
    </submittedName>
</protein>
<dbReference type="InterPro" id="IPR013094">
    <property type="entry name" value="AB_hydrolase_3"/>
</dbReference>
<keyword evidence="1 3" id="KW-0378">Hydrolase</keyword>
<dbReference type="Proteomes" id="UP000663923">
    <property type="component" value="Chromosome"/>
</dbReference>
<dbReference type="Pfam" id="PF07859">
    <property type="entry name" value="Abhydrolase_3"/>
    <property type="match status" value="1"/>
</dbReference>
<dbReference type="GO" id="GO:0016787">
    <property type="term" value="F:hydrolase activity"/>
    <property type="evidence" value="ECO:0007669"/>
    <property type="project" value="UniProtKB-KW"/>
</dbReference>
<dbReference type="InterPro" id="IPR050300">
    <property type="entry name" value="GDXG_lipolytic_enzyme"/>
</dbReference>
<dbReference type="InterPro" id="IPR029058">
    <property type="entry name" value="AB_hydrolase_fold"/>
</dbReference>
<dbReference type="SUPFAM" id="SSF53474">
    <property type="entry name" value="alpha/beta-Hydrolases"/>
    <property type="match status" value="1"/>
</dbReference>
<dbReference type="EMBL" id="CP071794">
    <property type="protein sequence ID" value="QTD55973.1"/>
    <property type="molecule type" value="Genomic_DNA"/>
</dbReference>
<evidence type="ECO:0000313" key="3">
    <source>
        <dbReference type="EMBL" id="QTD55973.1"/>
    </source>
</evidence>
<reference evidence="3 4" key="1">
    <citation type="submission" date="2021-03" db="EMBL/GenBank/DDBJ databases">
        <title>Complete genome of Parasphingorhabdus_sp.JHSY0214.</title>
        <authorList>
            <person name="Yoo J.H."/>
            <person name="Bae J.W."/>
        </authorList>
    </citation>
    <scope>NUCLEOTIDE SEQUENCE [LARGE SCALE GENOMIC DNA]</scope>
    <source>
        <strain evidence="3 4">JHSY0214</strain>
    </source>
</reference>
<evidence type="ECO:0000256" key="1">
    <source>
        <dbReference type="ARBA" id="ARBA00022801"/>
    </source>
</evidence>
<evidence type="ECO:0000259" key="2">
    <source>
        <dbReference type="Pfam" id="PF07859"/>
    </source>
</evidence>
<evidence type="ECO:0000313" key="4">
    <source>
        <dbReference type="Proteomes" id="UP000663923"/>
    </source>
</evidence>